<protein>
    <submittedName>
        <fullName evidence="1">Uncharacterized protein</fullName>
    </submittedName>
</protein>
<dbReference type="AlphaFoldDB" id="A0A9Q8LHI3"/>
<dbReference type="KEGG" id="ffu:CLAFUR5_05303"/>
<reference evidence="1" key="2">
    <citation type="journal article" date="2022" name="Microb. Genom.">
        <title>A chromosome-scale genome assembly of the tomato pathogen Cladosporium fulvum reveals a compartmentalized genome architecture and the presence of a dispensable chromosome.</title>
        <authorList>
            <person name="Zaccaron A.Z."/>
            <person name="Chen L.H."/>
            <person name="Samaras A."/>
            <person name="Stergiopoulos I."/>
        </authorList>
    </citation>
    <scope>NUCLEOTIDE SEQUENCE</scope>
    <source>
        <strain evidence="1">Race5_Kim</strain>
    </source>
</reference>
<dbReference type="RefSeq" id="XP_047761099.1">
    <property type="nucleotide sequence ID" value="XM_047904451.1"/>
</dbReference>
<dbReference type="GeneID" id="71985181"/>
<reference evidence="1" key="1">
    <citation type="submission" date="2021-12" db="EMBL/GenBank/DDBJ databases">
        <authorList>
            <person name="Zaccaron A."/>
            <person name="Stergiopoulos I."/>
        </authorList>
    </citation>
    <scope>NUCLEOTIDE SEQUENCE</scope>
    <source>
        <strain evidence="1">Race5_Kim</strain>
    </source>
</reference>
<dbReference type="EMBL" id="CP090166">
    <property type="protein sequence ID" value="UJO16733.1"/>
    <property type="molecule type" value="Genomic_DNA"/>
</dbReference>
<evidence type="ECO:0000313" key="1">
    <source>
        <dbReference type="EMBL" id="UJO16733.1"/>
    </source>
</evidence>
<gene>
    <name evidence="1" type="ORF">CLAFUR5_05303</name>
</gene>
<name>A0A9Q8LHI3_PASFU</name>
<evidence type="ECO:0000313" key="2">
    <source>
        <dbReference type="Proteomes" id="UP000756132"/>
    </source>
</evidence>
<accession>A0A9Q8LHI3</accession>
<sequence length="171" mass="19945">MNALIEEQVENVVNLRFSADCYHLDYRTMDELEIVDIEEEASQQRERANIEQALVLKTKLEALETITFDLQDFADYLNLGRLDMPYVDTYHYLLQLIFADWWTVLKVFLKGLQALADRRISIVLRVVWRYLIYPYTREDALTVIPAVPLGKEDDVLKVCAALLKPFQDGVD</sequence>
<keyword evidence="2" id="KW-1185">Reference proteome</keyword>
<organism evidence="1 2">
    <name type="scientific">Passalora fulva</name>
    <name type="common">Tomato leaf mold</name>
    <name type="synonym">Cladosporium fulvum</name>
    <dbReference type="NCBI Taxonomy" id="5499"/>
    <lineage>
        <taxon>Eukaryota</taxon>
        <taxon>Fungi</taxon>
        <taxon>Dikarya</taxon>
        <taxon>Ascomycota</taxon>
        <taxon>Pezizomycotina</taxon>
        <taxon>Dothideomycetes</taxon>
        <taxon>Dothideomycetidae</taxon>
        <taxon>Mycosphaerellales</taxon>
        <taxon>Mycosphaerellaceae</taxon>
        <taxon>Fulvia</taxon>
    </lineage>
</organism>
<proteinExistence type="predicted"/>
<dbReference type="Proteomes" id="UP000756132">
    <property type="component" value="Chromosome 4"/>
</dbReference>